<dbReference type="PANTHER" id="PTHR30529">
    <property type="entry name" value="CYTOCHROME B561"/>
    <property type="match status" value="1"/>
</dbReference>
<dbReference type="Proteomes" id="UP000623509">
    <property type="component" value="Unassembled WGS sequence"/>
</dbReference>
<sequence>MKNKSHRYTTTAVSLHWLITLGLTGTLALGFYMNSLPFSPAKLQYISWHKWAGISLLLLALFRLGWRATHPQPSPPAGMPAWQHAAAEWTHRVLYLLMIAIPLSGWLMSSAKGFPTVYFGLVQLPDLIGRDVELGKQLTALHVWLNFALIGLVGLHALAAVKHHLIDRDDVLSRMLPFLARN</sequence>
<feature type="transmembrane region" description="Helical" evidence="13">
    <location>
        <begin position="141"/>
        <end position="161"/>
    </location>
</feature>
<evidence type="ECO:0000259" key="14">
    <source>
        <dbReference type="Pfam" id="PF01292"/>
    </source>
</evidence>
<comment type="similarity">
    <text evidence="12">Belongs to the cytochrome b561 family.</text>
</comment>
<dbReference type="OrthoDB" id="8723024at2"/>
<keyword evidence="10" id="KW-0408">Iron</keyword>
<evidence type="ECO:0000256" key="5">
    <source>
        <dbReference type="ARBA" id="ARBA00022617"/>
    </source>
</evidence>
<evidence type="ECO:0000313" key="16">
    <source>
        <dbReference type="EMBL" id="PAS93207.1"/>
    </source>
</evidence>
<dbReference type="GO" id="GO:0046872">
    <property type="term" value="F:metal ion binding"/>
    <property type="evidence" value="ECO:0007669"/>
    <property type="project" value="UniProtKB-KW"/>
</dbReference>
<keyword evidence="3" id="KW-0813">Transport</keyword>
<dbReference type="EMBL" id="MDUX01000002">
    <property type="protein sequence ID" value="KAF7600741.1"/>
    <property type="molecule type" value="Genomic_DNA"/>
</dbReference>
<keyword evidence="5" id="KW-0349">Heme</keyword>
<organism evidence="16 17">
    <name type="scientific">Candidatus Dactylopiibacterium carminicum</name>
    <dbReference type="NCBI Taxonomy" id="857335"/>
    <lineage>
        <taxon>Bacteria</taxon>
        <taxon>Pseudomonadati</taxon>
        <taxon>Pseudomonadota</taxon>
        <taxon>Betaproteobacteria</taxon>
        <taxon>Rhodocyclales</taxon>
        <taxon>Rhodocyclaceae</taxon>
        <taxon>Candidatus Dactylopiibacterium</taxon>
    </lineage>
</organism>
<comment type="cofactor">
    <cofactor evidence="1">
        <name>heme b</name>
        <dbReference type="ChEBI" id="CHEBI:60344"/>
    </cofactor>
</comment>
<evidence type="ECO:0000256" key="6">
    <source>
        <dbReference type="ARBA" id="ARBA00022692"/>
    </source>
</evidence>
<evidence type="ECO:0000256" key="11">
    <source>
        <dbReference type="ARBA" id="ARBA00023136"/>
    </source>
</evidence>
<evidence type="ECO:0000256" key="9">
    <source>
        <dbReference type="ARBA" id="ARBA00022989"/>
    </source>
</evidence>
<dbReference type="SUPFAM" id="SSF81342">
    <property type="entry name" value="Transmembrane di-heme cytochromes"/>
    <property type="match status" value="1"/>
</dbReference>
<dbReference type="InterPro" id="IPR011577">
    <property type="entry name" value="Cyt_b561_bac/Ni-Hgenase"/>
</dbReference>
<dbReference type="Gene3D" id="1.20.950.20">
    <property type="entry name" value="Transmembrane di-heme cytochromes, Chain C"/>
    <property type="match status" value="1"/>
</dbReference>
<keyword evidence="18" id="KW-1185">Reference proteome</keyword>
<keyword evidence="7" id="KW-0479">Metal-binding</keyword>
<keyword evidence="9 13" id="KW-1133">Transmembrane helix</keyword>
<reference evidence="15 18" key="1">
    <citation type="submission" date="2016-08" db="EMBL/GenBank/DDBJ databases">
        <title>Candidatus Dactylopiibacterium carminicum genome sequence.</title>
        <authorList>
            <person name="Ramirez-Puebla S.T."/>
            <person name="Ormeno-Orrillo E."/>
            <person name="Vera-Ponce De Leon A."/>
            <person name="Luis L."/>
            <person name="Sanchez-Flores A."/>
            <person name="Monica R."/>
            <person name="Martinez-Romero E."/>
        </authorList>
    </citation>
    <scope>NUCLEOTIDE SEQUENCE [LARGE SCALE GENOMIC DNA]</scope>
    <source>
        <strain evidence="15">END1</strain>
    </source>
</reference>
<dbReference type="GO" id="GO:0005886">
    <property type="term" value="C:plasma membrane"/>
    <property type="evidence" value="ECO:0007669"/>
    <property type="project" value="UniProtKB-SubCell"/>
</dbReference>
<proteinExistence type="inferred from homology"/>
<feature type="transmembrane region" description="Helical" evidence="13">
    <location>
        <begin position="93"/>
        <end position="121"/>
    </location>
</feature>
<feature type="transmembrane region" description="Helical" evidence="13">
    <location>
        <begin position="12"/>
        <end position="33"/>
    </location>
</feature>
<keyword evidence="11 13" id="KW-0472">Membrane</keyword>
<reference evidence="16 17" key="2">
    <citation type="submission" date="2017-07" db="EMBL/GenBank/DDBJ databases">
        <title>Candidatus Dactylopiibacterium carminicum, a nitrogen-fixing symbiont of the cochineal insect Dactylopius coccus and Dactylopius opuntiae (Hemiptera: Coccoidea: Dactylopiidae).</title>
        <authorList>
            <person name="Vera A."/>
        </authorList>
    </citation>
    <scope>NUCLEOTIDE SEQUENCE [LARGE SCALE GENOMIC DNA]</scope>
    <source>
        <strain evidence="16 17">NFDCM</strain>
    </source>
</reference>
<accession>A0A272ET01</accession>
<name>A0A272ET01_9RHOO</name>
<evidence type="ECO:0000256" key="10">
    <source>
        <dbReference type="ARBA" id="ARBA00023004"/>
    </source>
</evidence>
<dbReference type="EMBL" id="NMRN01000021">
    <property type="protein sequence ID" value="PAS93207.1"/>
    <property type="molecule type" value="Genomic_DNA"/>
</dbReference>
<dbReference type="GO" id="GO:0009055">
    <property type="term" value="F:electron transfer activity"/>
    <property type="evidence" value="ECO:0007669"/>
    <property type="project" value="InterPro"/>
</dbReference>
<keyword evidence="4" id="KW-1003">Cell membrane</keyword>
<evidence type="ECO:0000256" key="12">
    <source>
        <dbReference type="ARBA" id="ARBA00037975"/>
    </source>
</evidence>
<evidence type="ECO:0000256" key="7">
    <source>
        <dbReference type="ARBA" id="ARBA00022723"/>
    </source>
</evidence>
<keyword evidence="8" id="KW-0249">Electron transport</keyword>
<dbReference type="Proteomes" id="UP000216107">
    <property type="component" value="Unassembled WGS sequence"/>
</dbReference>
<dbReference type="GO" id="GO:0022904">
    <property type="term" value="P:respiratory electron transport chain"/>
    <property type="evidence" value="ECO:0007669"/>
    <property type="project" value="InterPro"/>
</dbReference>
<dbReference type="AlphaFoldDB" id="A0A272ET01"/>
<comment type="caution">
    <text evidence="16">The sequence shown here is derived from an EMBL/GenBank/DDBJ whole genome shotgun (WGS) entry which is preliminary data.</text>
</comment>
<evidence type="ECO:0000256" key="8">
    <source>
        <dbReference type="ARBA" id="ARBA00022982"/>
    </source>
</evidence>
<comment type="subcellular location">
    <subcellularLocation>
        <location evidence="2">Cell membrane</location>
        <topology evidence="2">Multi-pass membrane protein</topology>
    </subcellularLocation>
</comment>
<dbReference type="GO" id="GO:0020037">
    <property type="term" value="F:heme binding"/>
    <property type="evidence" value="ECO:0007669"/>
    <property type="project" value="TreeGrafter"/>
</dbReference>
<evidence type="ECO:0000256" key="1">
    <source>
        <dbReference type="ARBA" id="ARBA00001970"/>
    </source>
</evidence>
<dbReference type="Pfam" id="PF01292">
    <property type="entry name" value="Ni_hydr_CYTB"/>
    <property type="match status" value="1"/>
</dbReference>
<gene>
    <name evidence="15" type="ORF">BGI27_01175</name>
    <name evidence="16" type="ORF">CGU29_08685</name>
</gene>
<dbReference type="InterPro" id="IPR016174">
    <property type="entry name" value="Di-haem_cyt_TM"/>
</dbReference>
<feature type="transmembrane region" description="Helical" evidence="13">
    <location>
        <begin position="45"/>
        <end position="66"/>
    </location>
</feature>
<protein>
    <submittedName>
        <fullName evidence="16">Cytochrome b</fullName>
    </submittedName>
</protein>
<evidence type="ECO:0000256" key="2">
    <source>
        <dbReference type="ARBA" id="ARBA00004651"/>
    </source>
</evidence>
<evidence type="ECO:0000256" key="4">
    <source>
        <dbReference type="ARBA" id="ARBA00022475"/>
    </source>
</evidence>
<evidence type="ECO:0000313" key="18">
    <source>
        <dbReference type="Proteomes" id="UP000623509"/>
    </source>
</evidence>
<evidence type="ECO:0000313" key="15">
    <source>
        <dbReference type="EMBL" id="KAF7600741.1"/>
    </source>
</evidence>
<dbReference type="PANTHER" id="PTHR30529:SF1">
    <property type="entry name" value="CYTOCHROME B561 HOMOLOG 2"/>
    <property type="match status" value="1"/>
</dbReference>
<dbReference type="InterPro" id="IPR052168">
    <property type="entry name" value="Cytochrome_b561_oxidase"/>
</dbReference>
<evidence type="ECO:0000256" key="3">
    <source>
        <dbReference type="ARBA" id="ARBA00022448"/>
    </source>
</evidence>
<keyword evidence="6 13" id="KW-0812">Transmembrane</keyword>
<feature type="domain" description="Cytochrome b561 bacterial/Ni-hydrogenase" evidence="14">
    <location>
        <begin position="7"/>
        <end position="177"/>
    </location>
</feature>
<evidence type="ECO:0000256" key="13">
    <source>
        <dbReference type="SAM" id="Phobius"/>
    </source>
</evidence>
<dbReference type="RefSeq" id="WP_095523089.1">
    <property type="nucleotide sequence ID" value="NZ_MDUX01000002.1"/>
</dbReference>
<evidence type="ECO:0000313" key="17">
    <source>
        <dbReference type="Proteomes" id="UP000216107"/>
    </source>
</evidence>